<dbReference type="PANTHER" id="PTHR28026">
    <property type="entry name" value="DUF962 DOMAIN PROTEIN (AFU_ORTHOLOGUE AFUA_8G05310)"/>
    <property type="match status" value="1"/>
</dbReference>
<sequence>MASASPSSYFSLEDQFTFYASYHSNRVNKFIHLLCIWPIIWTGCALMTQCSFGKLPAEVLEQLPLRDEAWNLHLGTPVVMVYIFVYLVMDPFAGGVASFMMASTYLTTNLWMAGGGSARLATAAHIGCWLAQFYGHAAHEGRAPALLDNLFQAFLASPLFVVCEVLFDLGYKKDLQKRMRIKSDANIAEFRASKAAAVKKD</sequence>
<gene>
    <name evidence="2" type="ORF">Esi_0127_0043</name>
</gene>
<dbReference type="EMBL" id="FN649729">
    <property type="protein sequence ID" value="CBJ28966.1"/>
    <property type="molecule type" value="Genomic_DNA"/>
</dbReference>
<dbReference type="eggNOG" id="KOG3292">
    <property type="taxonomic scope" value="Eukaryota"/>
</dbReference>
<dbReference type="OMA" id="IQFIGHY"/>
<evidence type="ECO:0000313" key="3">
    <source>
        <dbReference type="Proteomes" id="UP000002630"/>
    </source>
</evidence>
<keyword evidence="1" id="KW-1133">Transmembrane helix</keyword>
<reference evidence="2 3" key="1">
    <citation type="journal article" date="2010" name="Nature">
        <title>The Ectocarpus genome and the independent evolution of multicellularity in brown algae.</title>
        <authorList>
            <person name="Cock J.M."/>
            <person name="Sterck L."/>
            <person name="Rouze P."/>
            <person name="Scornet D."/>
            <person name="Allen A.E."/>
            <person name="Amoutzias G."/>
            <person name="Anthouard V."/>
            <person name="Artiguenave F."/>
            <person name="Aury J.M."/>
            <person name="Badger J.H."/>
            <person name="Beszteri B."/>
            <person name="Billiau K."/>
            <person name="Bonnet E."/>
            <person name="Bothwell J.H."/>
            <person name="Bowler C."/>
            <person name="Boyen C."/>
            <person name="Brownlee C."/>
            <person name="Carrano C.J."/>
            <person name="Charrier B."/>
            <person name="Cho G.Y."/>
            <person name="Coelho S.M."/>
            <person name="Collen J."/>
            <person name="Corre E."/>
            <person name="Da Silva C."/>
            <person name="Delage L."/>
            <person name="Delaroque N."/>
            <person name="Dittami S.M."/>
            <person name="Doulbeau S."/>
            <person name="Elias M."/>
            <person name="Farnham G."/>
            <person name="Gachon C.M."/>
            <person name="Gschloessl B."/>
            <person name="Heesch S."/>
            <person name="Jabbari K."/>
            <person name="Jubin C."/>
            <person name="Kawai H."/>
            <person name="Kimura K."/>
            <person name="Kloareg B."/>
            <person name="Kupper F.C."/>
            <person name="Lang D."/>
            <person name="Le Bail A."/>
            <person name="Leblanc C."/>
            <person name="Lerouge P."/>
            <person name="Lohr M."/>
            <person name="Lopez P.J."/>
            <person name="Martens C."/>
            <person name="Maumus F."/>
            <person name="Michel G."/>
            <person name="Miranda-Saavedra D."/>
            <person name="Morales J."/>
            <person name="Moreau H."/>
            <person name="Motomura T."/>
            <person name="Nagasato C."/>
            <person name="Napoli C.A."/>
            <person name="Nelson D.R."/>
            <person name="Nyvall-Collen P."/>
            <person name="Peters A.F."/>
            <person name="Pommier C."/>
            <person name="Potin P."/>
            <person name="Poulain J."/>
            <person name="Quesneville H."/>
            <person name="Read B."/>
            <person name="Rensing S.A."/>
            <person name="Ritter A."/>
            <person name="Rousvoal S."/>
            <person name="Samanta M."/>
            <person name="Samson G."/>
            <person name="Schroeder D.C."/>
            <person name="Segurens B."/>
            <person name="Strittmatter M."/>
            <person name="Tonon T."/>
            <person name="Tregear J.W."/>
            <person name="Valentin K."/>
            <person name="von Dassow P."/>
            <person name="Yamagishi T."/>
            <person name="Van de Peer Y."/>
            <person name="Wincker P."/>
        </authorList>
    </citation>
    <scope>NUCLEOTIDE SEQUENCE [LARGE SCALE GENOMIC DNA]</scope>
    <source>
        <strain evidence="3">Ec32 / CCAP1310/4</strain>
    </source>
</reference>
<name>D7FJ56_ECTSI</name>
<keyword evidence="1" id="KW-0812">Transmembrane</keyword>
<dbReference type="Proteomes" id="UP000002630">
    <property type="component" value="Linkage Group LG04"/>
</dbReference>
<protein>
    <recommendedName>
        <fullName evidence="4">DUF962 domain-containing protein</fullName>
    </recommendedName>
</protein>
<dbReference type="GO" id="GO:0005783">
    <property type="term" value="C:endoplasmic reticulum"/>
    <property type="evidence" value="ECO:0007669"/>
    <property type="project" value="TreeGrafter"/>
</dbReference>
<keyword evidence="1" id="KW-0472">Membrane</keyword>
<dbReference type="OrthoDB" id="2124888at2759"/>
<keyword evidence="3" id="KW-1185">Reference proteome</keyword>
<dbReference type="PANTHER" id="PTHR28026:SF9">
    <property type="entry name" value="2-HYDROXY-PALMITIC ACID DIOXYGENASE MPO1"/>
    <property type="match status" value="1"/>
</dbReference>
<dbReference type="InParanoid" id="D7FJ56"/>
<dbReference type="EMBL" id="FN647916">
    <property type="protein sequence ID" value="CBJ28966.1"/>
    <property type="molecule type" value="Genomic_DNA"/>
</dbReference>
<feature type="transmembrane region" description="Helical" evidence="1">
    <location>
        <begin position="150"/>
        <end position="171"/>
    </location>
</feature>
<dbReference type="AlphaFoldDB" id="D7FJ56"/>
<feature type="transmembrane region" description="Helical" evidence="1">
    <location>
        <begin position="30"/>
        <end position="48"/>
    </location>
</feature>
<accession>D7FJ56</accession>
<dbReference type="Pfam" id="PF06127">
    <property type="entry name" value="Mpo1-like"/>
    <property type="match status" value="1"/>
</dbReference>
<dbReference type="InterPro" id="IPR009305">
    <property type="entry name" value="Mpo1-like"/>
</dbReference>
<dbReference type="GO" id="GO:0016020">
    <property type="term" value="C:membrane"/>
    <property type="evidence" value="ECO:0007669"/>
    <property type="project" value="GOC"/>
</dbReference>
<feature type="transmembrane region" description="Helical" evidence="1">
    <location>
        <begin position="69"/>
        <end position="89"/>
    </location>
</feature>
<dbReference type="GO" id="GO:0046521">
    <property type="term" value="P:sphingoid catabolic process"/>
    <property type="evidence" value="ECO:0007669"/>
    <property type="project" value="TreeGrafter"/>
</dbReference>
<feature type="transmembrane region" description="Helical" evidence="1">
    <location>
        <begin position="120"/>
        <end position="138"/>
    </location>
</feature>
<evidence type="ECO:0008006" key="4">
    <source>
        <dbReference type="Google" id="ProtNLM"/>
    </source>
</evidence>
<evidence type="ECO:0000313" key="2">
    <source>
        <dbReference type="EMBL" id="CBJ28966.1"/>
    </source>
</evidence>
<organism evidence="2 3">
    <name type="scientific">Ectocarpus siliculosus</name>
    <name type="common">Brown alga</name>
    <name type="synonym">Conferva siliculosa</name>
    <dbReference type="NCBI Taxonomy" id="2880"/>
    <lineage>
        <taxon>Eukaryota</taxon>
        <taxon>Sar</taxon>
        <taxon>Stramenopiles</taxon>
        <taxon>Ochrophyta</taxon>
        <taxon>PX clade</taxon>
        <taxon>Phaeophyceae</taxon>
        <taxon>Ectocarpales</taxon>
        <taxon>Ectocarpaceae</taxon>
        <taxon>Ectocarpus</taxon>
    </lineage>
</organism>
<evidence type="ECO:0000256" key="1">
    <source>
        <dbReference type="SAM" id="Phobius"/>
    </source>
</evidence>
<proteinExistence type="predicted"/>